<reference evidence="1" key="1">
    <citation type="journal article" date="2021" name="Nat. Commun.">
        <title>Genetic determinants of endophytism in the Arabidopsis root mycobiome.</title>
        <authorList>
            <person name="Mesny F."/>
            <person name="Miyauchi S."/>
            <person name="Thiergart T."/>
            <person name="Pickel B."/>
            <person name="Atanasova L."/>
            <person name="Karlsson M."/>
            <person name="Huettel B."/>
            <person name="Barry K.W."/>
            <person name="Haridas S."/>
            <person name="Chen C."/>
            <person name="Bauer D."/>
            <person name="Andreopoulos W."/>
            <person name="Pangilinan J."/>
            <person name="LaButti K."/>
            <person name="Riley R."/>
            <person name="Lipzen A."/>
            <person name="Clum A."/>
            <person name="Drula E."/>
            <person name="Henrissat B."/>
            <person name="Kohler A."/>
            <person name="Grigoriev I.V."/>
            <person name="Martin F.M."/>
            <person name="Hacquard S."/>
        </authorList>
    </citation>
    <scope>NUCLEOTIDE SEQUENCE</scope>
    <source>
        <strain evidence="1">MPI-SDFR-AT-0073</strain>
    </source>
</reference>
<sequence length="126" mass="14067">MTAPIISFIISRICLLPGVLCLIHIHICAVASTHLGHPHTKPCQLTSLAYCKARSHYLITFDCILLLHNPEHYCVSSILFDWIFGIRSLSQTRPRVPLPYLRFVQLSLIKTIAGAQAQVQAAPSKH</sequence>
<organism evidence="1 2">
    <name type="scientific">Truncatella angustata</name>
    <dbReference type="NCBI Taxonomy" id="152316"/>
    <lineage>
        <taxon>Eukaryota</taxon>
        <taxon>Fungi</taxon>
        <taxon>Dikarya</taxon>
        <taxon>Ascomycota</taxon>
        <taxon>Pezizomycotina</taxon>
        <taxon>Sordariomycetes</taxon>
        <taxon>Xylariomycetidae</taxon>
        <taxon>Amphisphaeriales</taxon>
        <taxon>Sporocadaceae</taxon>
        <taxon>Truncatella</taxon>
    </lineage>
</organism>
<dbReference type="RefSeq" id="XP_045952012.1">
    <property type="nucleotide sequence ID" value="XM_046094913.1"/>
</dbReference>
<dbReference type="GeneID" id="70123806"/>
<accession>A0A9P8RGE4</accession>
<proteinExistence type="predicted"/>
<evidence type="ECO:0000313" key="2">
    <source>
        <dbReference type="Proteomes" id="UP000758603"/>
    </source>
</evidence>
<dbReference type="EMBL" id="JAGPXC010000011">
    <property type="protein sequence ID" value="KAH6645498.1"/>
    <property type="molecule type" value="Genomic_DNA"/>
</dbReference>
<gene>
    <name evidence="1" type="ORF">BKA67DRAFT_113790</name>
</gene>
<dbReference type="AlphaFoldDB" id="A0A9P8RGE4"/>
<name>A0A9P8RGE4_9PEZI</name>
<keyword evidence="2" id="KW-1185">Reference proteome</keyword>
<dbReference type="Proteomes" id="UP000758603">
    <property type="component" value="Unassembled WGS sequence"/>
</dbReference>
<comment type="caution">
    <text evidence="1">The sequence shown here is derived from an EMBL/GenBank/DDBJ whole genome shotgun (WGS) entry which is preliminary data.</text>
</comment>
<protein>
    <submittedName>
        <fullName evidence="1">Uncharacterized protein</fullName>
    </submittedName>
</protein>
<evidence type="ECO:0000313" key="1">
    <source>
        <dbReference type="EMBL" id="KAH6645498.1"/>
    </source>
</evidence>